<dbReference type="Pfam" id="PF10326">
    <property type="entry name" value="7TM_GPCR_Str"/>
    <property type="match status" value="2"/>
</dbReference>
<proteinExistence type="predicted"/>
<gene>
    <name evidence="2" type="ORF">CRE_07026</name>
</gene>
<evidence type="ECO:0000313" key="2">
    <source>
        <dbReference type="EMBL" id="EFO94634.1"/>
    </source>
</evidence>
<dbReference type="GO" id="GO:0042048">
    <property type="term" value="P:olfactory behavior"/>
    <property type="evidence" value="ECO:0007669"/>
    <property type="project" value="TreeGrafter"/>
</dbReference>
<feature type="transmembrane region" description="Helical" evidence="1">
    <location>
        <begin position="179"/>
        <end position="204"/>
    </location>
</feature>
<dbReference type="HOGENOM" id="CLU_036335_2_0_1"/>
<dbReference type="AlphaFoldDB" id="E3NEH0"/>
<dbReference type="OrthoDB" id="5825975at2759"/>
<dbReference type="SUPFAM" id="SSF81321">
    <property type="entry name" value="Family A G protein-coupled receptor-like"/>
    <property type="match status" value="1"/>
</dbReference>
<keyword evidence="3" id="KW-1185">Reference proteome</keyword>
<dbReference type="GO" id="GO:0005886">
    <property type="term" value="C:plasma membrane"/>
    <property type="evidence" value="ECO:0007669"/>
    <property type="project" value="TreeGrafter"/>
</dbReference>
<keyword evidence="1" id="KW-0472">Membrane</keyword>
<reference evidence="2" key="1">
    <citation type="submission" date="2007-07" db="EMBL/GenBank/DDBJ databases">
        <title>PCAP assembly of the Caenorhabditis remanei genome.</title>
        <authorList>
            <consortium name="The Caenorhabditis remanei Sequencing Consortium"/>
            <person name="Wilson R.K."/>
        </authorList>
    </citation>
    <scope>NUCLEOTIDE SEQUENCE [LARGE SCALE GENOMIC DNA]</scope>
    <source>
        <strain evidence="2">PB4641</strain>
    </source>
</reference>
<name>E3NEH0_CAERE</name>
<sequence>MSWDSFHIVFNRCCGIAALLTNTLMFHLICYKSPKNLGAYKYLMLYFAIFEGLYAILDMIALPDSITLRSALLTVVSSKKNHMPKELLPVLNGGFREVILNESDINIDEFDMMGFYIYPEGIKQRVNWNSVTAIIEISATVGFSETIMCVFGIKCYKKIEKLNSKKTRSNQYQSVQKQLFLALVLQTIIPLVLMYIPSGVLLFFCVTDQSFELFGRIMSTTAAVHRVLDPLLCYCRTIFCLKSNVTEGVTSGTDASSSLEMK</sequence>
<evidence type="ECO:0008006" key="4">
    <source>
        <dbReference type="Google" id="ProtNLM"/>
    </source>
</evidence>
<feature type="transmembrane region" description="Helical" evidence="1">
    <location>
        <begin position="6"/>
        <end position="31"/>
    </location>
</feature>
<evidence type="ECO:0000256" key="1">
    <source>
        <dbReference type="SAM" id="Phobius"/>
    </source>
</evidence>
<dbReference type="PANTHER" id="PTHR22943">
    <property type="entry name" value="7-TRANSMEMBRANE DOMAIN RECEPTOR C.ELEGANS"/>
    <property type="match status" value="1"/>
</dbReference>
<dbReference type="GO" id="GO:0038022">
    <property type="term" value="F:G protein-coupled olfactory receptor activity"/>
    <property type="evidence" value="ECO:0007669"/>
    <property type="project" value="TreeGrafter"/>
</dbReference>
<dbReference type="PANTHER" id="PTHR22943:SF248">
    <property type="entry name" value="SEVEN TM RECEPTOR"/>
    <property type="match status" value="1"/>
</dbReference>
<keyword evidence="1" id="KW-1133">Transmembrane helix</keyword>
<keyword evidence="1" id="KW-0812">Transmembrane</keyword>
<protein>
    <recommendedName>
        <fullName evidence="4">G-protein coupled receptors family 1 profile domain-containing protein</fullName>
    </recommendedName>
</protein>
<feature type="transmembrane region" description="Helical" evidence="1">
    <location>
        <begin position="43"/>
        <end position="62"/>
    </location>
</feature>
<dbReference type="InterPro" id="IPR019428">
    <property type="entry name" value="7TM_GPCR_serpentine_rcpt_Str"/>
</dbReference>
<dbReference type="Proteomes" id="UP000008281">
    <property type="component" value="Unassembled WGS sequence"/>
</dbReference>
<organism evidence="3">
    <name type="scientific">Caenorhabditis remanei</name>
    <name type="common">Caenorhabditis vulgaris</name>
    <dbReference type="NCBI Taxonomy" id="31234"/>
    <lineage>
        <taxon>Eukaryota</taxon>
        <taxon>Metazoa</taxon>
        <taxon>Ecdysozoa</taxon>
        <taxon>Nematoda</taxon>
        <taxon>Chromadorea</taxon>
        <taxon>Rhabditida</taxon>
        <taxon>Rhabditina</taxon>
        <taxon>Rhabditomorpha</taxon>
        <taxon>Rhabditoidea</taxon>
        <taxon>Rhabditidae</taxon>
        <taxon>Peloderinae</taxon>
        <taxon>Caenorhabditis</taxon>
    </lineage>
</organism>
<evidence type="ECO:0000313" key="3">
    <source>
        <dbReference type="Proteomes" id="UP000008281"/>
    </source>
</evidence>
<accession>E3NEH0</accession>
<feature type="transmembrane region" description="Helical" evidence="1">
    <location>
        <begin position="133"/>
        <end position="156"/>
    </location>
</feature>
<dbReference type="EMBL" id="DS268621">
    <property type="protein sequence ID" value="EFO94634.1"/>
    <property type="molecule type" value="Genomic_DNA"/>
</dbReference>
<dbReference type="InParanoid" id="E3NEH0"/>